<dbReference type="EMBL" id="JAADJZ010000002">
    <property type="protein sequence ID" value="KAF2877712.1"/>
    <property type="molecule type" value="Genomic_DNA"/>
</dbReference>
<sequence length="340" mass="37138">MANLRRFAMHGGPDLSDIRGHELYITPPGLERGPIAGSLENPSQSGWSLTPTAKTSPYNDEFVQAFIKLGIYPYIGFRYDDGSRPAPAHNHAYLKRRLLRDRPHSPQWTSTHEGRCDAQDDFCQLMQRTAENSIKTAAVAPLEGTGAAKADSGEWHSAMPFDNCATFGEGLPIPLAVPDLYWGAAPAKIPRSVLDHLSRFIVPGTEEHRPVAPNFFIEMGNFAERRAVNAGAIGVRAIHALESYGRPNDEPAALGDIKAICVTYSGTLTIYGYHQNPRKPGTPETGPSTASCILGTWAMNNPEPPYGHDAIMAVRNAMEYAREIRDVAIQGAIARHREAA</sequence>
<gene>
    <name evidence="2" type="ORF">BDV95DRAFT_590240</name>
</gene>
<evidence type="ECO:0000256" key="1">
    <source>
        <dbReference type="SAM" id="MobiDB-lite"/>
    </source>
</evidence>
<feature type="compositionally biased region" description="Polar residues" evidence="1">
    <location>
        <begin position="40"/>
        <end position="53"/>
    </location>
</feature>
<organism evidence="2 3">
    <name type="scientific">Massariosphaeria phaeospora</name>
    <dbReference type="NCBI Taxonomy" id="100035"/>
    <lineage>
        <taxon>Eukaryota</taxon>
        <taxon>Fungi</taxon>
        <taxon>Dikarya</taxon>
        <taxon>Ascomycota</taxon>
        <taxon>Pezizomycotina</taxon>
        <taxon>Dothideomycetes</taxon>
        <taxon>Pleosporomycetidae</taxon>
        <taxon>Pleosporales</taxon>
        <taxon>Pleosporales incertae sedis</taxon>
        <taxon>Massariosphaeria</taxon>
    </lineage>
</organism>
<evidence type="ECO:0000313" key="2">
    <source>
        <dbReference type="EMBL" id="KAF2877712.1"/>
    </source>
</evidence>
<proteinExistence type="predicted"/>
<dbReference type="Proteomes" id="UP000481861">
    <property type="component" value="Unassembled WGS sequence"/>
</dbReference>
<protein>
    <submittedName>
        <fullName evidence="2">Uncharacterized protein</fullName>
    </submittedName>
</protein>
<dbReference type="AlphaFoldDB" id="A0A7C8IIZ2"/>
<comment type="caution">
    <text evidence="2">The sequence shown here is derived from an EMBL/GenBank/DDBJ whole genome shotgun (WGS) entry which is preliminary data.</text>
</comment>
<dbReference type="OrthoDB" id="5336565at2759"/>
<keyword evidence="3" id="KW-1185">Reference proteome</keyword>
<accession>A0A7C8IIZ2</accession>
<reference evidence="2 3" key="1">
    <citation type="submission" date="2020-01" db="EMBL/GenBank/DDBJ databases">
        <authorList>
            <consortium name="DOE Joint Genome Institute"/>
            <person name="Haridas S."/>
            <person name="Albert R."/>
            <person name="Binder M."/>
            <person name="Bloem J."/>
            <person name="Labutti K."/>
            <person name="Salamov A."/>
            <person name="Andreopoulos B."/>
            <person name="Baker S.E."/>
            <person name="Barry K."/>
            <person name="Bills G."/>
            <person name="Bluhm B.H."/>
            <person name="Cannon C."/>
            <person name="Castanera R."/>
            <person name="Culley D.E."/>
            <person name="Daum C."/>
            <person name="Ezra D."/>
            <person name="Gonzalez J.B."/>
            <person name="Henrissat B."/>
            <person name="Kuo A."/>
            <person name="Liang C."/>
            <person name="Lipzen A."/>
            <person name="Lutzoni F."/>
            <person name="Magnuson J."/>
            <person name="Mondo S."/>
            <person name="Nolan M."/>
            <person name="Ohm R."/>
            <person name="Pangilinan J."/>
            <person name="Park H.-J.H."/>
            <person name="Ramirez L."/>
            <person name="Alfaro M."/>
            <person name="Sun H."/>
            <person name="Tritt A."/>
            <person name="Yoshinaga Y."/>
            <person name="Zwiers L.-H.L."/>
            <person name="Turgeon B.G."/>
            <person name="Goodwin S.B."/>
            <person name="Spatafora J.W."/>
            <person name="Crous P.W."/>
            <person name="Grigoriev I.V."/>
        </authorList>
    </citation>
    <scope>NUCLEOTIDE SEQUENCE [LARGE SCALE GENOMIC DNA]</scope>
    <source>
        <strain evidence="2 3">CBS 611.86</strain>
    </source>
</reference>
<evidence type="ECO:0000313" key="3">
    <source>
        <dbReference type="Proteomes" id="UP000481861"/>
    </source>
</evidence>
<name>A0A7C8IIZ2_9PLEO</name>
<feature type="region of interest" description="Disordered" evidence="1">
    <location>
        <begin position="34"/>
        <end position="53"/>
    </location>
</feature>